<evidence type="ECO:0000313" key="4">
    <source>
        <dbReference type="Proteomes" id="UP000185696"/>
    </source>
</evidence>
<dbReference type="AlphaFoldDB" id="A0A7Z1AV54"/>
<reference evidence="3 4" key="1">
    <citation type="submission" date="2016-12" db="EMBL/GenBank/DDBJ databases">
        <title>The draft genome sequence of Actinophytocola xinjiangensis.</title>
        <authorList>
            <person name="Wang W."/>
            <person name="Yuan L."/>
        </authorList>
    </citation>
    <scope>NUCLEOTIDE SEQUENCE [LARGE SCALE GENOMIC DNA]</scope>
    <source>
        <strain evidence="3 4">CGMCC 4.4663</strain>
    </source>
</reference>
<protein>
    <recommendedName>
        <fullName evidence="5">Secreted protein</fullName>
    </recommendedName>
</protein>
<accession>A0A7Z1AV54</accession>
<name>A0A7Z1AV54_9PSEU</name>
<dbReference type="Proteomes" id="UP000185696">
    <property type="component" value="Unassembled WGS sequence"/>
</dbReference>
<feature type="region of interest" description="Disordered" evidence="1">
    <location>
        <begin position="26"/>
        <end position="45"/>
    </location>
</feature>
<feature type="signal peptide" evidence="2">
    <location>
        <begin position="1"/>
        <end position="32"/>
    </location>
</feature>
<dbReference type="InterPro" id="IPR006311">
    <property type="entry name" value="TAT_signal"/>
</dbReference>
<evidence type="ECO:0000256" key="2">
    <source>
        <dbReference type="SAM" id="SignalP"/>
    </source>
</evidence>
<dbReference type="EMBL" id="MSIF01000024">
    <property type="protein sequence ID" value="OLF05977.1"/>
    <property type="molecule type" value="Genomic_DNA"/>
</dbReference>
<keyword evidence="4" id="KW-1185">Reference proteome</keyword>
<sequence length="122" mass="13196">MEETTRRTLLRSAALAGAAVTAVAAAPGTASASTPPCNWTKEEREDRERVINVGFTDAEADAWLHLNRGIAAMLALPVIHPSYNAEVVVLAHGLQEKLMMRPSYRDYVAQWPQGAAPTTVPE</sequence>
<dbReference type="OrthoDB" id="3699652at2"/>
<feature type="chain" id="PRO_5031449990" description="Secreted protein" evidence="2">
    <location>
        <begin position="33"/>
        <end position="122"/>
    </location>
</feature>
<organism evidence="3 4">
    <name type="scientific">Actinophytocola xinjiangensis</name>
    <dbReference type="NCBI Taxonomy" id="485602"/>
    <lineage>
        <taxon>Bacteria</taxon>
        <taxon>Bacillati</taxon>
        <taxon>Actinomycetota</taxon>
        <taxon>Actinomycetes</taxon>
        <taxon>Pseudonocardiales</taxon>
        <taxon>Pseudonocardiaceae</taxon>
    </lineage>
</organism>
<evidence type="ECO:0008006" key="5">
    <source>
        <dbReference type="Google" id="ProtNLM"/>
    </source>
</evidence>
<dbReference type="PROSITE" id="PS51318">
    <property type="entry name" value="TAT"/>
    <property type="match status" value="1"/>
</dbReference>
<gene>
    <name evidence="3" type="ORF">BLA60_33515</name>
</gene>
<keyword evidence="2" id="KW-0732">Signal</keyword>
<evidence type="ECO:0000313" key="3">
    <source>
        <dbReference type="EMBL" id="OLF05977.1"/>
    </source>
</evidence>
<proteinExistence type="predicted"/>
<dbReference type="RefSeq" id="WP_075137067.1">
    <property type="nucleotide sequence ID" value="NZ_MSIF01000024.1"/>
</dbReference>
<feature type="compositionally biased region" description="Low complexity" evidence="1">
    <location>
        <begin position="26"/>
        <end position="36"/>
    </location>
</feature>
<evidence type="ECO:0000256" key="1">
    <source>
        <dbReference type="SAM" id="MobiDB-lite"/>
    </source>
</evidence>
<comment type="caution">
    <text evidence="3">The sequence shown here is derived from an EMBL/GenBank/DDBJ whole genome shotgun (WGS) entry which is preliminary data.</text>
</comment>